<sequence length="158" mass="17561">MPKHIASGLKYLAAIELKKKGFNQQLIADELEIDRSTVSHYLNGRNLSWNSIDVAKTVTSMCPKDFLIMTQSLFKDTDKTRKIVSICKNNEFEAEVADSCIACGLCVDLCLMKAVSLNSLKAQIDSICCCGCLLCKEGCPTNSIKILEVKNDREYERG</sequence>
<dbReference type="Proteomes" id="UP000077275">
    <property type="component" value="Unassembled WGS sequence"/>
</dbReference>
<name>A0A166DF70_9EURY</name>
<feature type="domain" description="4Fe-4S ferredoxin-type" evidence="1">
    <location>
        <begin position="90"/>
        <end position="119"/>
    </location>
</feature>
<dbReference type="PATRIC" id="fig|47311.3.peg.1572"/>
<reference evidence="2 3" key="1">
    <citation type="submission" date="2016-04" db="EMBL/GenBank/DDBJ databases">
        <title>Genome sequence of Methanobrevibacter cuticularis DSM 11139.</title>
        <authorList>
            <person name="Poehlein A."/>
            <person name="Seedorf H."/>
            <person name="Daniel R."/>
        </authorList>
    </citation>
    <scope>NUCLEOTIDE SEQUENCE [LARGE SCALE GENOMIC DNA]</scope>
    <source>
        <strain evidence="2 3">DSM 11139</strain>
    </source>
</reference>
<dbReference type="GO" id="GO:0016491">
    <property type="term" value="F:oxidoreductase activity"/>
    <property type="evidence" value="ECO:0007669"/>
    <property type="project" value="UniProtKB-ARBA"/>
</dbReference>
<feature type="domain" description="4Fe-4S ferredoxin-type" evidence="1">
    <location>
        <begin position="120"/>
        <end position="149"/>
    </location>
</feature>
<dbReference type="AlphaFoldDB" id="A0A166DF70"/>
<dbReference type="InterPro" id="IPR010982">
    <property type="entry name" value="Lambda_DNA-bd_dom_sf"/>
</dbReference>
<dbReference type="PROSITE" id="PS00198">
    <property type="entry name" value="4FE4S_FER_1"/>
    <property type="match status" value="1"/>
</dbReference>
<comment type="caution">
    <text evidence="2">The sequence shown here is derived from an EMBL/GenBank/DDBJ whole genome shotgun (WGS) entry which is preliminary data.</text>
</comment>
<dbReference type="GO" id="GO:0003677">
    <property type="term" value="F:DNA binding"/>
    <property type="evidence" value="ECO:0007669"/>
    <property type="project" value="InterPro"/>
</dbReference>
<dbReference type="Gene3D" id="1.10.260.40">
    <property type="entry name" value="lambda repressor-like DNA-binding domains"/>
    <property type="match status" value="1"/>
</dbReference>
<dbReference type="RefSeq" id="WP_067260009.1">
    <property type="nucleotide sequence ID" value="NZ_LWMW01000116.1"/>
</dbReference>
<gene>
    <name evidence="2" type="ORF">MBCUT_14400</name>
</gene>
<dbReference type="EMBL" id="LWMW01000116">
    <property type="protein sequence ID" value="KZX15532.1"/>
    <property type="molecule type" value="Genomic_DNA"/>
</dbReference>
<evidence type="ECO:0000313" key="3">
    <source>
        <dbReference type="Proteomes" id="UP000077275"/>
    </source>
</evidence>
<dbReference type="SUPFAM" id="SSF54862">
    <property type="entry name" value="4Fe-4S ferredoxins"/>
    <property type="match status" value="1"/>
</dbReference>
<dbReference type="PROSITE" id="PS51379">
    <property type="entry name" value="4FE4S_FER_2"/>
    <property type="match status" value="2"/>
</dbReference>
<protein>
    <submittedName>
        <fullName evidence="2">Ferredoxin</fullName>
    </submittedName>
</protein>
<organism evidence="2 3">
    <name type="scientific">Methanobrevibacter cuticularis</name>
    <dbReference type="NCBI Taxonomy" id="47311"/>
    <lineage>
        <taxon>Archaea</taxon>
        <taxon>Methanobacteriati</taxon>
        <taxon>Methanobacteriota</taxon>
        <taxon>Methanomada group</taxon>
        <taxon>Methanobacteria</taxon>
        <taxon>Methanobacteriales</taxon>
        <taxon>Methanobacteriaceae</taxon>
        <taxon>Methanobrevibacter</taxon>
    </lineage>
</organism>
<dbReference type="OrthoDB" id="23833at2157"/>
<keyword evidence="3" id="KW-1185">Reference proteome</keyword>
<evidence type="ECO:0000259" key="1">
    <source>
        <dbReference type="PROSITE" id="PS51379"/>
    </source>
</evidence>
<proteinExistence type="predicted"/>
<dbReference type="InterPro" id="IPR017896">
    <property type="entry name" value="4Fe4S_Fe-S-bd"/>
</dbReference>
<evidence type="ECO:0000313" key="2">
    <source>
        <dbReference type="EMBL" id="KZX15532.1"/>
    </source>
</evidence>
<dbReference type="Gene3D" id="3.30.70.20">
    <property type="match status" value="1"/>
</dbReference>
<dbReference type="InterPro" id="IPR017900">
    <property type="entry name" value="4Fe4S_Fe_S_CS"/>
</dbReference>
<accession>A0A166DF70</accession>
<dbReference type="STRING" id="47311.MBCUT_14400"/>